<feature type="compositionally biased region" description="Polar residues" evidence="1">
    <location>
        <begin position="186"/>
        <end position="195"/>
    </location>
</feature>
<sequence>MECPEEDGGAEAKAPTVVTGKVPNEVHLLGLRRQRLEWCMPELELCRHCSCWGHREWRCQYALRCRTNRPSFLYAAPHLPQPSCSTTGTSAALSVFPLLPQHIATVPSASSTTMPQPGDTQELPAINSTQFLIAVVNGLAAKVDNLSKMVSDLSNQFATFKKKQQQTVPDGTPPVVPTPCPVSDTMQDQGDTATPSLRKPVKGAKRQPPEPLASPIADDMSPEADCDGDTASEWTLVTHRKRLCSNSFPVQTANPEPDQGYVMSAL</sequence>
<accession>A0A5B7GMR6</accession>
<dbReference type="Proteomes" id="UP000324222">
    <property type="component" value="Unassembled WGS sequence"/>
</dbReference>
<protein>
    <submittedName>
        <fullName evidence="2">Uncharacterized protein</fullName>
    </submittedName>
</protein>
<organism evidence="2 3">
    <name type="scientific">Portunus trituberculatus</name>
    <name type="common">Swimming crab</name>
    <name type="synonym">Neptunus trituberculatus</name>
    <dbReference type="NCBI Taxonomy" id="210409"/>
    <lineage>
        <taxon>Eukaryota</taxon>
        <taxon>Metazoa</taxon>
        <taxon>Ecdysozoa</taxon>
        <taxon>Arthropoda</taxon>
        <taxon>Crustacea</taxon>
        <taxon>Multicrustacea</taxon>
        <taxon>Malacostraca</taxon>
        <taxon>Eumalacostraca</taxon>
        <taxon>Eucarida</taxon>
        <taxon>Decapoda</taxon>
        <taxon>Pleocyemata</taxon>
        <taxon>Brachyura</taxon>
        <taxon>Eubrachyura</taxon>
        <taxon>Portunoidea</taxon>
        <taxon>Portunidae</taxon>
        <taxon>Portuninae</taxon>
        <taxon>Portunus</taxon>
    </lineage>
</organism>
<reference evidence="2 3" key="1">
    <citation type="submission" date="2019-05" db="EMBL/GenBank/DDBJ databases">
        <title>Another draft genome of Portunus trituberculatus and its Hox gene families provides insights of decapod evolution.</title>
        <authorList>
            <person name="Jeong J.-H."/>
            <person name="Song I."/>
            <person name="Kim S."/>
            <person name="Choi T."/>
            <person name="Kim D."/>
            <person name="Ryu S."/>
            <person name="Kim W."/>
        </authorList>
    </citation>
    <scope>NUCLEOTIDE SEQUENCE [LARGE SCALE GENOMIC DNA]</scope>
    <source>
        <tissue evidence="2">Muscle</tissue>
    </source>
</reference>
<evidence type="ECO:0000256" key="1">
    <source>
        <dbReference type="SAM" id="MobiDB-lite"/>
    </source>
</evidence>
<evidence type="ECO:0000313" key="3">
    <source>
        <dbReference type="Proteomes" id="UP000324222"/>
    </source>
</evidence>
<gene>
    <name evidence="2" type="ORF">E2C01_052911</name>
</gene>
<evidence type="ECO:0000313" key="2">
    <source>
        <dbReference type="EMBL" id="MPC58899.1"/>
    </source>
</evidence>
<dbReference type="EMBL" id="VSRR010016086">
    <property type="protein sequence ID" value="MPC58899.1"/>
    <property type="molecule type" value="Genomic_DNA"/>
</dbReference>
<feature type="compositionally biased region" description="Acidic residues" evidence="1">
    <location>
        <begin position="220"/>
        <end position="229"/>
    </location>
</feature>
<proteinExistence type="predicted"/>
<feature type="region of interest" description="Disordered" evidence="1">
    <location>
        <begin position="183"/>
        <end position="229"/>
    </location>
</feature>
<keyword evidence="3" id="KW-1185">Reference proteome</keyword>
<dbReference type="AlphaFoldDB" id="A0A5B7GMR6"/>
<dbReference type="OrthoDB" id="6347579at2759"/>
<name>A0A5B7GMR6_PORTR</name>
<comment type="caution">
    <text evidence="2">The sequence shown here is derived from an EMBL/GenBank/DDBJ whole genome shotgun (WGS) entry which is preliminary data.</text>
</comment>